<dbReference type="EMBL" id="JAIQCJ010001983">
    <property type="protein sequence ID" value="KAJ8786660.1"/>
    <property type="molecule type" value="Genomic_DNA"/>
</dbReference>
<reference evidence="2 3" key="1">
    <citation type="submission" date="2022-11" db="EMBL/GenBank/DDBJ databases">
        <title>Whole genome sequence of Eschrichtius robustus ER-17-0199.</title>
        <authorList>
            <person name="Bruniche-Olsen A."/>
            <person name="Black A.N."/>
            <person name="Fields C.J."/>
            <person name="Walden K."/>
            <person name="Dewoody J.A."/>
        </authorList>
    </citation>
    <scope>NUCLEOTIDE SEQUENCE [LARGE SCALE GENOMIC DNA]</scope>
    <source>
        <strain evidence="2">ER-17-0199</strain>
        <tissue evidence="2">Blubber</tissue>
    </source>
</reference>
<sequence>MRATMAGLVWKLFFREALGTQWKNVRVKTVSGANQRSILTISFHSQPWRKVQPFLLPRKQTTTATAC</sequence>
<evidence type="ECO:0000313" key="3">
    <source>
        <dbReference type="Proteomes" id="UP001159641"/>
    </source>
</evidence>
<keyword evidence="1" id="KW-0732">Signal</keyword>
<evidence type="ECO:0000256" key="1">
    <source>
        <dbReference type="SAM" id="SignalP"/>
    </source>
</evidence>
<evidence type="ECO:0008006" key="4">
    <source>
        <dbReference type="Google" id="ProtNLM"/>
    </source>
</evidence>
<feature type="chain" id="PRO_5044344074" description="Secreted protein" evidence="1">
    <location>
        <begin position="20"/>
        <end position="67"/>
    </location>
</feature>
<name>A0AB34H7I8_ESCRO</name>
<gene>
    <name evidence="2" type="ORF">J1605_006149</name>
</gene>
<dbReference type="AlphaFoldDB" id="A0AB34H7I8"/>
<comment type="caution">
    <text evidence="2">The sequence shown here is derived from an EMBL/GenBank/DDBJ whole genome shotgun (WGS) entry which is preliminary data.</text>
</comment>
<organism evidence="2 3">
    <name type="scientific">Eschrichtius robustus</name>
    <name type="common">California gray whale</name>
    <name type="synonym">Eschrichtius gibbosus</name>
    <dbReference type="NCBI Taxonomy" id="9764"/>
    <lineage>
        <taxon>Eukaryota</taxon>
        <taxon>Metazoa</taxon>
        <taxon>Chordata</taxon>
        <taxon>Craniata</taxon>
        <taxon>Vertebrata</taxon>
        <taxon>Euteleostomi</taxon>
        <taxon>Mammalia</taxon>
        <taxon>Eutheria</taxon>
        <taxon>Laurasiatheria</taxon>
        <taxon>Artiodactyla</taxon>
        <taxon>Whippomorpha</taxon>
        <taxon>Cetacea</taxon>
        <taxon>Mysticeti</taxon>
        <taxon>Eschrichtiidae</taxon>
        <taxon>Eschrichtius</taxon>
    </lineage>
</organism>
<keyword evidence="3" id="KW-1185">Reference proteome</keyword>
<evidence type="ECO:0000313" key="2">
    <source>
        <dbReference type="EMBL" id="KAJ8786660.1"/>
    </source>
</evidence>
<dbReference type="Proteomes" id="UP001159641">
    <property type="component" value="Unassembled WGS sequence"/>
</dbReference>
<feature type="signal peptide" evidence="1">
    <location>
        <begin position="1"/>
        <end position="19"/>
    </location>
</feature>
<accession>A0AB34H7I8</accession>
<proteinExistence type="predicted"/>
<protein>
    <recommendedName>
        <fullName evidence="4">Secreted protein</fullName>
    </recommendedName>
</protein>